<dbReference type="GO" id="GO:0051075">
    <property type="term" value="F:S-adenosylmethionine:tRNA ribosyltransferase-isomerase activity"/>
    <property type="evidence" value="ECO:0007669"/>
    <property type="project" value="TreeGrafter"/>
</dbReference>
<name>A0A430RPH1_THESC</name>
<sequence>MSLEAYDYFLPEELIAQEGMEPRDRARMLVVHREGPFRAEHRQVRDLPEYLRSGDVLVFNESKVIPARLLAQRPTGGRVEVLLVRERAPGLWEALVGPGRKAKPGTRLRFLSPRDLHVVPDLEAEVVVLE</sequence>
<evidence type="ECO:0000313" key="5">
    <source>
        <dbReference type="EMBL" id="RTH20895.1"/>
    </source>
</evidence>
<keyword evidence="1" id="KW-0963">Cytoplasm</keyword>
<organism evidence="5 6">
    <name type="scientific">Thermus scotoductus</name>
    <dbReference type="NCBI Taxonomy" id="37636"/>
    <lineage>
        <taxon>Bacteria</taxon>
        <taxon>Thermotogati</taxon>
        <taxon>Deinococcota</taxon>
        <taxon>Deinococci</taxon>
        <taxon>Thermales</taxon>
        <taxon>Thermaceae</taxon>
        <taxon>Thermus</taxon>
    </lineage>
</organism>
<dbReference type="Proteomes" id="UP000287439">
    <property type="component" value="Unassembled WGS sequence"/>
</dbReference>
<dbReference type="AlphaFoldDB" id="A0A430RPH1"/>
<evidence type="ECO:0000313" key="6">
    <source>
        <dbReference type="Proteomes" id="UP000287439"/>
    </source>
</evidence>
<keyword evidence="4" id="KW-0671">Queuosine biosynthesis</keyword>
<comment type="caution">
    <text evidence="5">The sequence shown here is derived from an EMBL/GenBank/DDBJ whole genome shotgun (WGS) entry which is preliminary data.</text>
</comment>
<dbReference type="InterPro" id="IPR036100">
    <property type="entry name" value="QueA_sf"/>
</dbReference>
<keyword evidence="5" id="KW-0413">Isomerase</keyword>
<dbReference type="EMBL" id="PELV01000028">
    <property type="protein sequence ID" value="RTH20895.1"/>
    <property type="molecule type" value="Genomic_DNA"/>
</dbReference>
<dbReference type="InterPro" id="IPR003699">
    <property type="entry name" value="QueA"/>
</dbReference>
<evidence type="ECO:0000256" key="4">
    <source>
        <dbReference type="ARBA" id="ARBA00022785"/>
    </source>
</evidence>
<proteinExistence type="predicted"/>
<dbReference type="SUPFAM" id="SSF111337">
    <property type="entry name" value="QueA-like"/>
    <property type="match status" value="1"/>
</dbReference>
<evidence type="ECO:0000256" key="1">
    <source>
        <dbReference type="ARBA" id="ARBA00022490"/>
    </source>
</evidence>
<dbReference type="GO" id="GO:0008616">
    <property type="term" value="P:tRNA queuosine(34) biosynthetic process"/>
    <property type="evidence" value="ECO:0007669"/>
    <property type="project" value="UniProtKB-KW"/>
</dbReference>
<dbReference type="Pfam" id="PF02547">
    <property type="entry name" value="Queuosine_synth"/>
    <property type="match status" value="1"/>
</dbReference>
<reference evidence="5 6" key="1">
    <citation type="journal article" date="2019" name="Extremophiles">
        <title>Biogeography of thermophiles and predominance of Thermus scotoductus in domestic water heaters.</title>
        <authorList>
            <person name="Wilpiszeski R.L."/>
            <person name="Zhang Z."/>
            <person name="House C.H."/>
        </authorList>
    </citation>
    <scope>NUCLEOTIDE SEQUENCE [LARGE SCALE GENOMIC DNA]</scope>
    <source>
        <strain evidence="5 6">28_S28</strain>
    </source>
</reference>
<dbReference type="RefSeq" id="WP_172958117.1">
    <property type="nucleotide sequence ID" value="NZ_PELV01000028.1"/>
</dbReference>
<gene>
    <name evidence="5" type="ORF">CSW41_01320</name>
</gene>
<dbReference type="PANTHER" id="PTHR30307:SF0">
    <property type="entry name" value="S-ADENOSYLMETHIONINE:TRNA RIBOSYLTRANSFERASE-ISOMERASE"/>
    <property type="match status" value="1"/>
</dbReference>
<accession>A0A430RPH1</accession>
<protein>
    <submittedName>
        <fullName evidence="5">tRNA preQ1(34) S-adenosylmethionine ribosyltransferase-isomerase QueA</fullName>
    </submittedName>
</protein>
<dbReference type="PANTHER" id="PTHR30307">
    <property type="entry name" value="S-ADENOSYLMETHIONINE:TRNA RIBOSYLTRANSFERASE-ISOMERASE"/>
    <property type="match status" value="1"/>
</dbReference>
<dbReference type="InterPro" id="IPR042118">
    <property type="entry name" value="QueA_dom1"/>
</dbReference>
<feature type="non-terminal residue" evidence="5">
    <location>
        <position position="130"/>
    </location>
</feature>
<keyword evidence="3" id="KW-0949">S-adenosyl-L-methionine</keyword>
<dbReference type="Gene3D" id="3.40.1780.10">
    <property type="entry name" value="QueA-like"/>
    <property type="match status" value="1"/>
</dbReference>
<evidence type="ECO:0000256" key="2">
    <source>
        <dbReference type="ARBA" id="ARBA00022679"/>
    </source>
</evidence>
<keyword evidence="2 5" id="KW-0808">Transferase</keyword>
<evidence type="ECO:0000256" key="3">
    <source>
        <dbReference type="ARBA" id="ARBA00022691"/>
    </source>
</evidence>